<organism evidence="1 2">
    <name type="scientific">Pseudoalteromonas shioyasakiensis</name>
    <dbReference type="NCBI Taxonomy" id="1190813"/>
    <lineage>
        <taxon>Bacteria</taxon>
        <taxon>Pseudomonadati</taxon>
        <taxon>Pseudomonadota</taxon>
        <taxon>Gammaproteobacteria</taxon>
        <taxon>Alteromonadales</taxon>
        <taxon>Pseudoalteromonadaceae</taxon>
        <taxon>Pseudoalteromonas</taxon>
    </lineage>
</organism>
<comment type="caution">
    <text evidence="1">The sequence shown here is derived from an EMBL/GenBank/DDBJ whole genome shotgun (WGS) entry which is preliminary data.</text>
</comment>
<evidence type="ECO:0000313" key="2">
    <source>
        <dbReference type="Proteomes" id="UP001156974"/>
    </source>
</evidence>
<protein>
    <recommendedName>
        <fullName evidence="3">Rap1a immunity protein domain-containing protein</fullName>
    </recommendedName>
</protein>
<keyword evidence="2" id="KW-1185">Reference proteome</keyword>
<sequence>MRKLVQSVVITSCLFICNNIVAKEQLFQPEDTAFLQSSCREVIEIFNKKQETGKYAALHTSMSEAMRAGYCIGVLQQYIKTPPKCKNKYGNYRTLNWFDLAQIIVGLSLSAEQLEHVKASSLLKEAFCNG</sequence>
<accession>A0ABT6TX78</accession>
<gene>
    <name evidence="1" type="ORF">MKZ47_00665</name>
</gene>
<evidence type="ECO:0000313" key="1">
    <source>
        <dbReference type="EMBL" id="MDI4667625.1"/>
    </source>
</evidence>
<evidence type="ECO:0008006" key="3">
    <source>
        <dbReference type="Google" id="ProtNLM"/>
    </source>
</evidence>
<dbReference type="EMBL" id="JAKUMG010000001">
    <property type="protein sequence ID" value="MDI4667625.1"/>
    <property type="molecule type" value="Genomic_DNA"/>
</dbReference>
<reference evidence="1 2" key="1">
    <citation type="submission" date="2022-02" db="EMBL/GenBank/DDBJ databases">
        <title>Genome analysis of Beneficial Microorganisms for Coral consortium from Pocillopora damicornis.</title>
        <authorList>
            <person name="Rosado P.M."/>
            <person name="Cardoso P.M."/>
            <person name="Rosado J.G."/>
            <person name="Schultz J."/>
            <person name="Rocha U."/>
            <person name="Costa T.K."/>
            <person name="Peixoto R.S."/>
        </authorList>
    </citation>
    <scope>NUCLEOTIDE SEQUENCE [LARGE SCALE GENOMIC DNA]</scope>
    <source>
        <strain evidence="1 2">BMC5</strain>
    </source>
</reference>
<dbReference type="RefSeq" id="WP_175082099.1">
    <property type="nucleotide sequence ID" value="NZ_JAKUMG010000001.1"/>
</dbReference>
<proteinExistence type="predicted"/>
<name>A0ABT6TX78_9GAMM</name>
<dbReference type="Proteomes" id="UP001156974">
    <property type="component" value="Unassembled WGS sequence"/>
</dbReference>